<evidence type="ECO:0000256" key="2">
    <source>
        <dbReference type="ARBA" id="ARBA00022723"/>
    </source>
</evidence>
<accession>A0AAN7C8R4</accession>
<evidence type="ECO:0000313" key="12">
    <source>
        <dbReference type="EMBL" id="KAK4236453.1"/>
    </source>
</evidence>
<keyword evidence="13" id="KW-1185">Reference proteome</keyword>
<feature type="compositionally biased region" description="Polar residues" evidence="10">
    <location>
        <begin position="681"/>
        <end position="696"/>
    </location>
</feature>
<feature type="compositionally biased region" description="Low complexity" evidence="10">
    <location>
        <begin position="153"/>
        <end position="170"/>
    </location>
</feature>
<evidence type="ECO:0000256" key="5">
    <source>
        <dbReference type="ARBA" id="ARBA00023015"/>
    </source>
</evidence>
<dbReference type="GO" id="GO:0008270">
    <property type="term" value="F:zinc ion binding"/>
    <property type="evidence" value="ECO:0007669"/>
    <property type="project" value="InterPro"/>
</dbReference>
<comment type="caution">
    <text evidence="12">The sequence shown here is derived from an EMBL/GenBank/DDBJ whole genome shotgun (WGS) entry which is preliminary data.</text>
</comment>
<evidence type="ECO:0000256" key="8">
    <source>
        <dbReference type="ARBA" id="ARBA00023163"/>
    </source>
</evidence>
<dbReference type="InterPro" id="IPR007219">
    <property type="entry name" value="XnlR_reg_dom"/>
</dbReference>
<evidence type="ECO:0000256" key="1">
    <source>
        <dbReference type="ARBA" id="ARBA00004123"/>
    </source>
</evidence>
<keyword evidence="8" id="KW-0804">Transcription</keyword>
<dbReference type="GO" id="GO:0003677">
    <property type="term" value="F:DNA binding"/>
    <property type="evidence" value="ECO:0007669"/>
    <property type="project" value="UniProtKB-KW"/>
</dbReference>
<dbReference type="Pfam" id="PF04082">
    <property type="entry name" value="Fungal_trans"/>
    <property type="match status" value="1"/>
</dbReference>
<dbReference type="EMBL" id="MU860191">
    <property type="protein sequence ID" value="KAK4236453.1"/>
    <property type="molecule type" value="Genomic_DNA"/>
</dbReference>
<feature type="region of interest" description="Disordered" evidence="10">
    <location>
        <begin position="185"/>
        <end position="236"/>
    </location>
</feature>
<dbReference type="CDD" id="cd12148">
    <property type="entry name" value="fungal_TF_MHR"/>
    <property type="match status" value="1"/>
</dbReference>
<comment type="subcellular location">
    <subcellularLocation>
        <location evidence="1">Nucleus</location>
    </subcellularLocation>
</comment>
<dbReference type="Gene3D" id="4.10.240.10">
    <property type="entry name" value="Zn(2)-C6 fungal-type DNA-binding domain"/>
    <property type="match status" value="1"/>
</dbReference>
<keyword evidence="7" id="KW-0010">Activator</keyword>
<evidence type="ECO:0000256" key="6">
    <source>
        <dbReference type="ARBA" id="ARBA00023125"/>
    </source>
</evidence>
<keyword evidence="5" id="KW-0805">Transcription regulation</keyword>
<dbReference type="GO" id="GO:0005634">
    <property type="term" value="C:nucleus"/>
    <property type="evidence" value="ECO:0007669"/>
    <property type="project" value="UniProtKB-SubCell"/>
</dbReference>
<dbReference type="PROSITE" id="PS00463">
    <property type="entry name" value="ZN2_CY6_FUNGAL_1"/>
    <property type="match status" value="1"/>
</dbReference>
<dbReference type="GO" id="GO:0045944">
    <property type="term" value="P:positive regulation of transcription by RNA polymerase II"/>
    <property type="evidence" value="ECO:0007669"/>
    <property type="project" value="TreeGrafter"/>
</dbReference>
<feature type="region of interest" description="Disordered" evidence="10">
    <location>
        <begin position="151"/>
        <end position="173"/>
    </location>
</feature>
<dbReference type="GO" id="GO:0000981">
    <property type="term" value="F:DNA-binding transcription factor activity, RNA polymerase II-specific"/>
    <property type="evidence" value="ECO:0007669"/>
    <property type="project" value="InterPro"/>
</dbReference>
<reference evidence="12" key="2">
    <citation type="submission" date="2023-05" db="EMBL/GenBank/DDBJ databases">
        <authorList>
            <consortium name="Lawrence Berkeley National Laboratory"/>
            <person name="Steindorff A."/>
            <person name="Hensen N."/>
            <person name="Bonometti L."/>
            <person name="Westerberg I."/>
            <person name="Brannstrom I.O."/>
            <person name="Guillou S."/>
            <person name="Cros-Aarteil S."/>
            <person name="Calhoun S."/>
            <person name="Haridas S."/>
            <person name="Kuo A."/>
            <person name="Mondo S."/>
            <person name="Pangilinan J."/>
            <person name="Riley R."/>
            <person name="Labutti K."/>
            <person name="Andreopoulos B."/>
            <person name="Lipzen A."/>
            <person name="Chen C."/>
            <person name="Yanf M."/>
            <person name="Daum C."/>
            <person name="Ng V."/>
            <person name="Clum A."/>
            <person name="Ohm R."/>
            <person name="Martin F."/>
            <person name="Silar P."/>
            <person name="Natvig D."/>
            <person name="Lalanne C."/>
            <person name="Gautier V."/>
            <person name="Ament-Velasquez S.L."/>
            <person name="Kruys A."/>
            <person name="Hutchinson M.I."/>
            <person name="Powell A.J."/>
            <person name="Barry K."/>
            <person name="Miller A.N."/>
            <person name="Grigoriev I.V."/>
            <person name="Debuchy R."/>
            <person name="Gladieux P."/>
            <person name="Thoren M.H."/>
            <person name="Johannesson H."/>
        </authorList>
    </citation>
    <scope>NUCLEOTIDE SEQUENCE</scope>
    <source>
        <strain evidence="12">CBS 532.94</strain>
    </source>
</reference>
<dbReference type="InterPro" id="IPR001138">
    <property type="entry name" value="Zn2Cys6_DnaBD"/>
</dbReference>
<evidence type="ECO:0000256" key="10">
    <source>
        <dbReference type="SAM" id="MobiDB-lite"/>
    </source>
</evidence>
<dbReference type="InterPro" id="IPR036864">
    <property type="entry name" value="Zn2-C6_fun-type_DNA-bd_sf"/>
</dbReference>
<name>A0AAN7C8R4_9PEZI</name>
<feature type="region of interest" description="Disordered" evidence="10">
    <location>
        <begin position="1"/>
        <end position="38"/>
    </location>
</feature>
<dbReference type="PROSITE" id="PS50048">
    <property type="entry name" value="ZN2_CY6_FUNGAL_2"/>
    <property type="match status" value="1"/>
</dbReference>
<evidence type="ECO:0000256" key="7">
    <source>
        <dbReference type="ARBA" id="ARBA00023159"/>
    </source>
</evidence>
<proteinExistence type="predicted"/>
<keyword evidence="9" id="KW-0539">Nucleus</keyword>
<dbReference type="SMART" id="SM00066">
    <property type="entry name" value="GAL4"/>
    <property type="match status" value="1"/>
</dbReference>
<dbReference type="GO" id="GO:0006351">
    <property type="term" value="P:DNA-templated transcription"/>
    <property type="evidence" value="ECO:0007669"/>
    <property type="project" value="InterPro"/>
</dbReference>
<dbReference type="AlphaFoldDB" id="A0AAN7C8R4"/>
<evidence type="ECO:0000259" key="11">
    <source>
        <dbReference type="PROSITE" id="PS50048"/>
    </source>
</evidence>
<dbReference type="Proteomes" id="UP001303760">
    <property type="component" value="Unassembled WGS sequence"/>
</dbReference>
<gene>
    <name evidence="12" type="ORF">C8A03DRAFT_45538</name>
</gene>
<dbReference type="PANTHER" id="PTHR47655">
    <property type="entry name" value="QUINIC ACID UTILIZATION ACTIVATOR"/>
    <property type="match status" value="1"/>
</dbReference>
<sequence>MPPKRKTAENDTSNHLNEVSIGRPELVPPATRPAPVKRQRVSRACDQCRSARERCDGKQPECYTCISQGRPCTYEVNPKKRGVQTGYIRTLELALGWVLEKVAGSEDALGAFLAHESSQGHPILTGKDPGRVDSLQKRWRESRVLRGIDRILSGGTVPSPGPDGVSPSVDATDTEGDAVRACLSTDSADGGAETAIQRPPDPRQVTVGHGPSDVDQQRDTPLSLMQGHPSPRPDHLRLPPNHWRLLDIYFSYTHSWLPILDKQGLFQASYLYPEHGLVVNPDDISSAAHAELWAALALASLQDDASSSLDVTGPPSPSPLEIYQVARGLLPPERGRFLIQHARALLLLSLVNLGHDKLVAAGLLTGFAVRILLDSDTGQRGAQAKDRERTNLALMACFMLETVLSVRCNKPPHLRAEDLAGLPLVSESGLDQWEPWTPCDGFGSYCAESRSSRSPAFCLSTFNQLYAILKVVASETLARRRGLSPQERPGPFIMQLHQAIDPNLPFRSFITSPSCGTASVPTPYVARATYLWACALADPRSETFLPMLQDTLDQYQQRFGKCGMPPFLSTCIGFLANEQNLPGPSEQNKEILIRLASGYTTVGSEARPSGIPDSHAEALSQKTRAHEPPDMTASLPFTAPSNAYAALVMPSLSDGESAARRLRPHPSRGGYTALPGPSMAGSYQSPLQNHSMTAPPQQGRDIHMHLGTDVASVPGMTGSVVSTHQGHTHTPPHPLVSHTGFGTSPDYDALLDDLAAIECTDTIDVDPQFMTNLGFAPGCDITEILTRDFGPV</sequence>
<feature type="region of interest" description="Disordered" evidence="10">
    <location>
        <begin position="604"/>
        <end position="629"/>
    </location>
</feature>
<evidence type="ECO:0000256" key="4">
    <source>
        <dbReference type="ARBA" id="ARBA00022911"/>
    </source>
</evidence>
<protein>
    <recommendedName>
        <fullName evidence="11">Zn(2)-C6 fungal-type domain-containing protein</fullName>
    </recommendedName>
</protein>
<dbReference type="CDD" id="cd00067">
    <property type="entry name" value="GAL4"/>
    <property type="match status" value="1"/>
</dbReference>
<reference evidence="12" key="1">
    <citation type="journal article" date="2023" name="Mol. Phylogenet. Evol.">
        <title>Genome-scale phylogeny and comparative genomics of the fungal order Sordariales.</title>
        <authorList>
            <person name="Hensen N."/>
            <person name="Bonometti L."/>
            <person name="Westerberg I."/>
            <person name="Brannstrom I.O."/>
            <person name="Guillou S."/>
            <person name="Cros-Aarteil S."/>
            <person name="Calhoun S."/>
            <person name="Haridas S."/>
            <person name="Kuo A."/>
            <person name="Mondo S."/>
            <person name="Pangilinan J."/>
            <person name="Riley R."/>
            <person name="LaButti K."/>
            <person name="Andreopoulos B."/>
            <person name="Lipzen A."/>
            <person name="Chen C."/>
            <person name="Yan M."/>
            <person name="Daum C."/>
            <person name="Ng V."/>
            <person name="Clum A."/>
            <person name="Steindorff A."/>
            <person name="Ohm R.A."/>
            <person name="Martin F."/>
            <person name="Silar P."/>
            <person name="Natvig D.O."/>
            <person name="Lalanne C."/>
            <person name="Gautier V."/>
            <person name="Ament-Velasquez S.L."/>
            <person name="Kruys A."/>
            <person name="Hutchinson M.I."/>
            <person name="Powell A.J."/>
            <person name="Barry K."/>
            <person name="Miller A.N."/>
            <person name="Grigoriev I.V."/>
            <person name="Debuchy R."/>
            <person name="Gladieux P."/>
            <person name="Hiltunen Thoren M."/>
            <person name="Johannesson H."/>
        </authorList>
    </citation>
    <scope>NUCLEOTIDE SEQUENCE</scope>
    <source>
        <strain evidence="12">CBS 532.94</strain>
    </source>
</reference>
<keyword evidence="2" id="KW-0479">Metal-binding</keyword>
<keyword evidence="6" id="KW-0238">DNA-binding</keyword>
<dbReference type="Pfam" id="PF00172">
    <property type="entry name" value="Zn_clus"/>
    <property type="match status" value="1"/>
</dbReference>
<organism evidence="12 13">
    <name type="scientific">Achaetomium macrosporum</name>
    <dbReference type="NCBI Taxonomy" id="79813"/>
    <lineage>
        <taxon>Eukaryota</taxon>
        <taxon>Fungi</taxon>
        <taxon>Dikarya</taxon>
        <taxon>Ascomycota</taxon>
        <taxon>Pezizomycotina</taxon>
        <taxon>Sordariomycetes</taxon>
        <taxon>Sordariomycetidae</taxon>
        <taxon>Sordariales</taxon>
        <taxon>Chaetomiaceae</taxon>
        <taxon>Achaetomium</taxon>
    </lineage>
</organism>
<keyword evidence="3" id="KW-0862">Zinc</keyword>
<evidence type="ECO:0000256" key="9">
    <source>
        <dbReference type="ARBA" id="ARBA00023242"/>
    </source>
</evidence>
<evidence type="ECO:0000313" key="13">
    <source>
        <dbReference type="Proteomes" id="UP001303760"/>
    </source>
</evidence>
<dbReference type="InterPro" id="IPR052783">
    <property type="entry name" value="Metabolic/Drug-Res_Regulator"/>
</dbReference>
<dbReference type="PANTHER" id="PTHR47655:SF2">
    <property type="entry name" value="QUINIC ACID UTILIZATION ACTIVATOR"/>
    <property type="match status" value="1"/>
</dbReference>
<feature type="domain" description="Zn(2)-C6 fungal-type" evidence="11">
    <location>
        <begin position="44"/>
        <end position="74"/>
    </location>
</feature>
<feature type="region of interest" description="Disordered" evidence="10">
    <location>
        <begin position="655"/>
        <end position="698"/>
    </location>
</feature>
<dbReference type="FunFam" id="4.10.240.10:FF:000005">
    <property type="entry name" value="Quinic acid utilization activator"/>
    <property type="match status" value="1"/>
</dbReference>
<keyword evidence="4" id="KW-0672">Quinate metabolism</keyword>
<evidence type="ECO:0000256" key="3">
    <source>
        <dbReference type="ARBA" id="ARBA00022833"/>
    </source>
</evidence>
<dbReference type="SUPFAM" id="SSF57701">
    <property type="entry name" value="Zn2/Cys6 DNA-binding domain"/>
    <property type="match status" value="1"/>
</dbReference>